<dbReference type="Gene3D" id="1.10.357.10">
    <property type="entry name" value="Tetracycline Repressor, domain 2"/>
    <property type="match status" value="1"/>
</dbReference>
<keyword evidence="1 2" id="KW-0238">DNA-binding</keyword>
<dbReference type="PANTHER" id="PTHR30055:SF226">
    <property type="entry name" value="HTH-TYPE TRANSCRIPTIONAL REGULATOR PKSA"/>
    <property type="match status" value="1"/>
</dbReference>
<dbReference type="Proteomes" id="UP001221411">
    <property type="component" value="Unassembled WGS sequence"/>
</dbReference>
<evidence type="ECO:0000256" key="2">
    <source>
        <dbReference type="PROSITE-ProRule" id="PRU00335"/>
    </source>
</evidence>
<dbReference type="InterPro" id="IPR036271">
    <property type="entry name" value="Tet_transcr_reg_TetR-rel_C_sf"/>
</dbReference>
<accession>A0ABT5EFL1</accession>
<name>A0ABT5EFL1_9BACT</name>
<protein>
    <submittedName>
        <fullName evidence="4">TetR/AcrR family transcriptional regulator</fullName>
    </submittedName>
</protein>
<dbReference type="SUPFAM" id="SSF48498">
    <property type="entry name" value="Tetracyclin repressor-like, C-terminal domain"/>
    <property type="match status" value="1"/>
</dbReference>
<dbReference type="InterPro" id="IPR009057">
    <property type="entry name" value="Homeodomain-like_sf"/>
</dbReference>
<organism evidence="4 5">
    <name type="scientific">Polyangium mundeleinium</name>
    <dbReference type="NCBI Taxonomy" id="2995306"/>
    <lineage>
        <taxon>Bacteria</taxon>
        <taxon>Pseudomonadati</taxon>
        <taxon>Myxococcota</taxon>
        <taxon>Polyangia</taxon>
        <taxon>Polyangiales</taxon>
        <taxon>Polyangiaceae</taxon>
        <taxon>Polyangium</taxon>
    </lineage>
</organism>
<evidence type="ECO:0000313" key="4">
    <source>
        <dbReference type="EMBL" id="MDC0740571.1"/>
    </source>
</evidence>
<sequence>MPKSTFFRLPEERRARLVHEAIAEFADRTYAEASLSQIARRANIPKGSVYQYFEDKLDLYRWLLTEEAPRLKRAFVGKPDPEGDFWTRLEDFVERGMAFLVEHPRLARLSAAAADPTANPEVRGLHKAICEAGLQELRAVLETGAESGALHAPDLDVATRLVATIIGPGLTDVVLQELGAELHEVLASDSLRKRLGPKRRRALAHQAVEFIRKGLGSEKKPERRKET</sequence>
<dbReference type="InterPro" id="IPR050109">
    <property type="entry name" value="HTH-type_TetR-like_transc_reg"/>
</dbReference>
<dbReference type="RefSeq" id="WP_271915772.1">
    <property type="nucleotide sequence ID" value="NZ_JAQNDO010000001.1"/>
</dbReference>
<evidence type="ECO:0000256" key="1">
    <source>
        <dbReference type="ARBA" id="ARBA00023125"/>
    </source>
</evidence>
<dbReference type="SUPFAM" id="SSF46689">
    <property type="entry name" value="Homeodomain-like"/>
    <property type="match status" value="1"/>
</dbReference>
<evidence type="ECO:0000259" key="3">
    <source>
        <dbReference type="PROSITE" id="PS50977"/>
    </source>
</evidence>
<evidence type="ECO:0000313" key="5">
    <source>
        <dbReference type="Proteomes" id="UP001221411"/>
    </source>
</evidence>
<proteinExistence type="predicted"/>
<dbReference type="PANTHER" id="PTHR30055">
    <property type="entry name" value="HTH-TYPE TRANSCRIPTIONAL REGULATOR RUTR"/>
    <property type="match status" value="1"/>
</dbReference>
<comment type="caution">
    <text evidence="4">The sequence shown here is derived from an EMBL/GenBank/DDBJ whole genome shotgun (WGS) entry which is preliminary data.</text>
</comment>
<gene>
    <name evidence="4" type="ORF">POL67_04385</name>
</gene>
<keyword evidence="5" id="KW-1185">Reference proteome</keyword>
<reference evidence="4 5" key="1">
    <citation type="submission" date="2022-11" db="EMBL/GenBank/DDBJ databases">
        <title>Minimal conservation of predation-associated metabolite biosynthetic gene clusters underscores biosynthetic potential of Myxococcota including descriptions for ten novel species: Archangium lansinium sp. nov., Myxococcus landrumus sp. nov., Nannocystis bai.</title>
        <authorList>
            <person name="Ahearne A."/>
            <person name="Stevens C."/>
            <person name="Dowd S."/>
        </authorList>
    </citation>
    <scope>NUCLEOTIDE SEQUENCE [LARGE SCALE GENOMIC DNA]</scope>
    <source>
        <strain evidence="4 5">RJM3</strain>
    </source>
</reference>
<dbReference type="EMBL" id="JAQNDO010000001">
    <property type="protein sequence ID" value="MDC0740571.1"/>
    <property type="molecule type" value="Genomic_DNA"/>
</dbReference>
<dbReference type="InterPro" id="IPR001647">
    <property type="entry name" value="HTH_TetR"/>
</dbReference>
<dbReference type="PROSITE" id="PS50977">
    <property type="entry name" value="HTH_TETR_2"/>
    <property type="match status" value="1"/>
</dbReference>
<feature type="domain" description="HTH tetR-type" evidence="3">
    <location>
        <begin position="11"/>
        <end position="71"/>
    </location>
</feature>
<feature type="DNA-binding region" description="H-T-H motif" evidence="2">
    <location>
        <begin position="34"/>
        <end position="53"/>
    </location>
</feature>
<dbReference type="Pfam" id="PF00440">
    <property type="entry name" value="TetR_N"/>
    <property type="match status" value="1"/>
</dbReference>